<keyword evidence="1" id="KW-0812">Transmembrane</keyword>
<evidence type="ECO:0000313" key="3">
    <source>
        <dbReference type="Proteomes" id="UP000274504"/>
    </source>
</evidence>
<evidence type="ECO:0000256" key="1">
    <source>
        <dbReference type="SAM" id="Phobius"/>
    </source>
</evidence>
<accession>A0A0R3SGN2</accession>
<organism evidence="4">
    <name type="scientific">Hymenolepis diminuta</name>
    <name type="common">Rat tapeworm</name>
    <dbReference type="NCBI Taxonomy" id="6216"/>
    <lineage>
        <taxon>Eukaryota</taxon>
        <taxon>Metazoa</taxon>
        <taxon>Spiralia</taxon>
        <taxon>Lophotrochozoa</taxon>
        <taxon>Platyhelminthes</taxon>
        <taxon>Cestoda</taxon>
        <taxon>Eucestoda</taxon>
        <taxon>Cyclophyllidea</taxon>
        <taxon>Hymenolepididae</taxon>
        <taxon>Hymenolepis</taxon>
    </lineage>
</organism>
<gene>
    <name evidence="2" type="ORF">HDID_LOCUS4068</name>
</gene>
<name>A0A0R3SGN2_HYMDI</name>
<dbReference type="WBParaSite" id="HDID_0000407001-mRNA-1">
    <property type="protein sequence ID" value="HDID_0000407001-mRNA-1"/>
    <property type="gene ID" value="HDID_0000407001"/>
</dbReference>
<dbReference type="Proteomes" id="UP000274504">
    <property type="component" value="Unassembled WGS sequence"/>
</dbReference>
<reference evidence="4" key="1">
    <citation type="submission" date="2017-02" db="UniProtKB">
        <authorList>
            <consortium name="WormBaseParasite"/>
        </authorList>
    </citation>
    <scope>IDENTIFICATION</scope>
</reference>
<sequence>MESFRWALFPTHLRDWRLRERKLLNRIRWMNIGLYRGLRVAVELNSVEKLRQCLNCYNYITRISKAPLSRINVKDGALKFAVCGPVTSCKVASAVSKAVVNVHRENKIILRSTNFRFFLSKDFDHLTNLPEFLSRLDALFIVTSLSKNLRGWRKTVKFFKDVKRYFQSHRSPRFVYILDGKKGTNFGRLIRLFRMFVPLASINLQPGFEVKTNIKLWRLSWKMDKISNLNQIFTEACTLCNMKRHRMSHKRSLDAVSRHREQQKLLVKEQGEPDSGGEGAEEISIVENLRPTTELFELRLLILLVFLLFFAFVIFHGDKPFRGGNFTSLS</sequence>
<keyword evidence="1" id="KW-0472">Membrane</keyword>
<proteinExistence type="predicted"/>
<dbReference type="AlphaFoldDB" id="A0A0R3SGN2"/>
<reference evidence="2 3" key="2">
    <citation type="submission" date="2018-11" db="EMBL/GenBank/DDBJ databases">
        <authorList>
            <consortium name="Pathogen Informatics"/>
        </authorList>
    </citation>
    <scope>NUCLEOTIDE SEQUENCE [LARGE SCALE GENOMIC DNA]</scope>
</reference>
<feature type="transmembrane region" description="Helical" evidence="1">
    <location>
        <begin position="298"/>
        <end position="315"/>
    </location>
</feature>
<dbReference type="EMBL" id="UYSG01001419">
    <property type="protein sequence ID" value="VDL43307.1"/>
    <property type="molecule type" value="Genomic_DNA"/>
</dbReference>
<keyword evidence="1" id="KW-1133">Transmembrane helix</keyword>
<evidence type="ECO:0000313" key="4">
    <source>
        <dbReference type="WBParaSite" id="HDID_0000407001-mRNA-1"/>
    </source>
</evidence>
<evidence type="ECO:0000313" key="2">
    <source>
        <dbReference type="EMBL" id="VDL43307.1"/>
    </source>
</evidence>
<protein>
    <submittedName>
        <fullName evidence="4">Thioredoxin-like_fold domain-containing protein</fullName>
    </submittedName>
</protein>